<gene>
    <name evidence="5" type="ORF">D1B32_22405</name>
</gene>
<feature type="signal peptide" evidence="4">
    <location>
        <begin position="1"/>
        <end position="29"/>
    </location>
</feature>
<dbReference type="AlphaFoldDB" id="A0A417YA23"/>
<dbReference type="Pfam" id="PF03480">
    <property type="entry name" value="DctP"/>
    <property type="match status" value="1"/>
</dbReference>
<dbReference type="GO" id="GO:0030288">
    <property type="term" value="C:outer membrane-bounded periplasmic space"/>
    <property type="evidence" value="ECO:0007669"/>
    <property type="project" value="InterPro"/>
</dbReference>
<evidence type="ECO:0000256" key="3">
    <source>
        <dbReference type="ARBA" id="ARBA00022729"/>
    </source>
</evidence>
<keyword evidence="6" id="KW-1185">Reference proteome</keyword>
<dbReference type="PANTHER" id="PTHR33376">
    <property type="match status" value="1"/>
</dbReference>
<dbReference type="Proteomes" id="UP000285456">
    <property type="component" value="Unassembled WGS sequence"/>
</dbReference>
<proteinExistence type="inferred from homology"/>
<evidence type="ECO:0000256" key="2">
    <source>
        <dbReference type="ARBA" id="ARBA00022448"/>
    </source>
</evidence>
<protein>
    <submittedName>
        <fullName evidence="5">DctP family TRAP transporter solute-binding subunit</fullName>
    </submittedName>
</protein>
<name>A0A417YA23_9BACI</name>
<feature type="chain" id="PRO_5038644091" evidence="4">
    <location>
        <begin position="30"/>
        <end position="357"/>
    </location>
</feature>
<dbReference type="EMBL" id="QWEH01000028">
    <property type="protein sequence ID" value="RHW29367.1"/>
    <property type="molecule type" value="Genomic_DNA"/>
</dbReference>
<evidence type="ECO:0000313" key="6">
    <source>
        <dbReference type="Proteomes" id="UP000285456"/>
    </source>
</evidence>
<reference evidence="5 6" key="1">
    <citation type="journal article" date="2007" name="Int. J. Syst. Evol. Microbiol.">
        <title>Oceanobacillus profundus sp. nov., isolated from a deep-sea sediment core.</title>
        <authorList>
            <person name="Kim Y.G."/>
            <person name="Choi D.H."/>
            <person name="Hyun S."/>
            <person name="Cho B.C."/>
        </authorList>
    </citation>
    <scope>NUCLEOTIDE SEQUENCE [LARGE SCALE GENOMIC DNA]</scope>
    <source>
        <strain evidence="5 6">DSM 18246</strain>
    </source>
</reference>
<dbReference type="InterPro" id="IPR038404">
    <property type="entry name" value="TRAP_DctP_sf"/>
</dbReference>
<dbReference type="GO" id="GO:0055085">
    <property type="term" value="P:transmembrane transport"/>
    <property type="evidence" value="ECO:0007669"/>
    <property type="project" value="InterPro"/>
</dbReference>
<dbReference type="NCBIfam" id="TIGR00787">
    <property type="entry name" value="dctP"/>
    <property type="match status" value="1"/>
</dbReference>
<dbReference type="NCBIfam" id="NF037995">
    <property type="entry name" value="TRAP_S1"/>
    <property type="match status" value="1"/>
</dbReference>
<dbReference type="InterPro" id="IPR004682">
    <property type="entry name" value="TRAP_DctP"/>
</dbReference>
<sequence>MKGMLNMKALCKLCGIIVLVLLLAACGNASSGASGGDNNSADGNGETFTIRVAHSSAATDDRLENSLQEFKKAVEDRSEGKIIIETYPNSQLGGEREQLEGVQMGSIEMAVLSTAPFSGFFEKMMILDLPYILDSQEVADAVLDGPFGDSLFDSMLEETGIRGLAWGENGIRHMANNSHPIETPDDVKGLKIRTQENPAHMDMIEAFGGSPTPIAFPELYSSLQQDVIDGYENPFSLIEGMRFYEVTKYISLTSHVNGVYAFIVNDAYFSSLPEDVQTILVEETKNWSDIQRQMNRDQEAAGIDYIKEQGVEVLELTDEQVEEFKRLAEPVVDSYIPKIGEDIYQELQDAIAEVESN</sequence>
<comment type="similarity">
    <text evidence="1">Belongs to the bacterial solute-binding protein 7 family.</text>
</comment>
<evidence type="ECO:0000313" key="5">
    <source>
        <dbReference type="EMBL" id="RHW29367.1"/>
    </source>
</evidence>
<dbReference type="InterPro" id="IPR018389">
    <property type="entry name" value="DctP_fam"/>
</dbReference>
<dbReference type="PROSITE" id="PS51257">
    <property type="entry name" value="PROKAR_LIPOPROTEIN"/>
    <property type="match status" value="1"/>
</dbReference>
<keyword evidence="3 4" id="KW-0732">Signal</keyword>
<dbReference type="PANTHER" id="PTHR33376:SF7">
    <property type="entry name" value="C4-DICARBOXYLATE-BINDING PROTEIN DCTB"/>
    <property type="match status" value="1"/>
</dbReference>
<organism evidence="5 6">
    <name type="scientific">Oceanobacillus profundus</name>
    <dbReference type="NCBI Taxonomy" id="372463"/>
    <lineage>
        <taxon>Bacteria</taxon>
        <taxon>Bacillati</taxon>
        <taxon>Bacillota</taxon>
        <taxon>Bacilli</taxon>
        <taxon>Bacillales</taxon>
        <taxon>Bacillaceae</taxon>
        <taxon>Oceanobacillus</taxon>
    </lineage>
</organism>
<accession>A0A417YA23</accession>
<dbReference type="Gene3D" id="3.40.190.170">
    <property type="entry name" value="Bacterial extracellular solute-binding protein, family 7"/>
    <property type="match status" value="1"/>
</dbReference>
<keyword evidence="2" id="KW-0813">Transport</keyword>
<dbReference type="OrthoDB" id="9776801at2"/>
<dbReference type="PIRSF" id="PIRSF006470">
    <property type="entry name" value="DctB"/>
    <property type="match status" value="1"/>
</dbReference>
<evidence type="ECO:0000256" key="4">
    <source>
        <dbReference type="SAM" id="SignalP"/>
    </source>
</evidence>
<evidence type="ECO:0000256" key="1">
    <source>
        <dbReference type="ARBA" id="ARBA00009023"/>
    </source>
</evidence>
<comment type="caution">
    <text evidence="5">The sequence shown here is derived from an EMBL/GenBank/DDBJ whole genome shotgun (WGS) entry which is preliminary data.</text>
</comment>